<dbReference type="Gene3D" id="2.30.180.10">
    <property type="entry name" value="FAS1 domain"/>
    <property type="match status" value="1"/>
</dbReference>
<gene>
    <name evidence="2" type="ORF">V1478_005210</name>
</gene>
<feature type="domain" description="FAS1" evidence="1">
    <location>
        <begin position="1"/>
        <end position="53"/>
    </location>
</feature>
<keyword evidence="3" id="KW-1185">Reference proteome</keyword>
<dbReference type="Pfam" id="PF02469">
    <property type="entry name" value="Fasciclin"/>
    <property type="match status" value="1"/>
</dbReference>
<reference evidence="2 3" key="1">
    <citation type="journal article" date="2024" name="Ann. Entomol. Soc. Am.">
        <title>Genomic analyses of the southern and eastern yellowjacket wasps (Hymenoptera: Vespidae) reveal evolutionary signatures of social life.</title>
        <authorList>
            <person name="Catto M.A."/>
            <person name="Caine P.B."/>
            <person name="Orr S.E."/>
            <person name="Hunt B.G."/>
            <person name="Goodisman M.A.D."/>
        </authorList>
    </citation>
    <scope>NUCLEOTIDE SEQUENCE [LARGE SCALE GENOMIC DNA]</scope>
    <source>
        <strain evidence="2">233</strain>
        <tissue evidence="2">Head and thorax</tissue>
    </source>
</reference>
<evidence type="ECO:0000313" key="2">
    <source>
        <dbReference type="EMBL" id="KAL2730797.1"/>
    </source>
</evidence>
<sequence length="177" mass="20571">MENKGNLRFYQLLETSQVANNTLTYRHVTVFAPTNRAFQKYNGSKSNLVLYHMCNGVFIDVYTDRNLVFQLVHRLTNIQPFSLNSFAEDSPEKLPTDLYDNDDSRVSRERLKKGQEGCRMRLELAGNCFERATAAGGSTVSRITIAERKRVRETTNVLYNRWKKASLDLQRLFHDRK</sequence>
<organism evidence="2 3">
    <name type="scientific">Vespula squamosa</name>
    <name type="common">Southern yellow jacket</name>
    <name type="synonym">Wasp</name>
    <dbReference type="NCBI Taxonomy" id="30214"/>
    <lineage>
        <taxon>Eukaryota</taxon>
        <taxon>Metazoa</taxon>
        <taxon>Ecdysozoa</taxon>
        <taxon>Arthropoda</taxon>
        <taxon>Hexapoda</taxon>
        <taxon>Insecta</taxon>
        <taxon>Pterygota</taxon>
        <taxon>Neoptera</taxon>
        <taxon>Endopterygota</taxon>
        <taxon>Hymenoptera</taxon>
        <taxon>Apocrita</taxon>
        <taxon>Aculeata</taxon>
        <taxon>Vespoidea</taxon>
        <taxon>Vespidae</taxon>
        <taxon>Vespinae</taxon>
        <taxon>Vespula</taxon>
    </lineage>
</organism>
<proteinExistence type="predicted"/>
<dbReference type="AlphaFoldDB" id="A0ABD2BDH3"/>
<dbReference type="PROSITE" id="PS50213">
    <property type="entry name" value="FAS1"/>
    <property type="match status" value="1"/>
</dbReference>
<dbReference type="InterPro" id="IPR036378">
    <property type="entry name" value="FAS1_dom_sf"/>
</dbReference>
<evidence type="ECO:0000313" key="3">
    <source>
        <dbReference type="Proteomes" id="UP001607302"/>
    </source>
</evidence>
<accession>A0ABD2BDH3</accession>
<dbReference type="Proteomes" id="UP001607302">
    <property type="component" value="Unassembled WGS sequence"/>
</dbReference>
<evidence type="ECO:0000259" key="1">
    <source>
        <dbReference type="PROSITE" id="PS50213"/>
    </source>
</evidence>
<comment type="caution">
    <text evidence="2">The sequence shown here is derived from an EMBL/GenBank/DDBJ whole genome shotgun (WGS) entry which is preliminary data.</text>
</comment>
<dbReference type="SUPFAM" id="SSF82153">
    <property type="entry name" value="FAS1 domain"/>
    <property type="match status" value="1"/>
</dbReference>
<dbReference type="EMBL" id="JAUDFV010000110">
    <property type="protein sequence ID" value="KAL2730797.1"/>
    <property type="molecule type" value="Genomic_DNA"/>
</dbReference>
<dbReference type="InterPro" id="IPR000782">
    <property type="entry name" value="FAS1_domain"/>
</dbReference>
<name>A0ABD2BDH3_VESSQ</name>
<protein>
    <submittedName>
        <fullName evidence="2">Fasciclin-1 isoform X1</fullName>
    </submittedName>
</protein>